<dbReference type="AlphaFoldDB" id="A0A1J1I481"/>
<keyword evidence="18" id="KW-1185">Reference proteome</keyword>
<dbReference type="GO" id="GO:0006508">
    <property type="term" value="P:proteolysis"/>
    <property type="evidence" value="ECO:0007669"/>
    <property type="project" value="InterPro"/>
</dbReference>
<evidence type="ECO:0000256" key="9">
    <source>
        <dbReference type="ARBA" id="ARBA00022824"/>
    </source>
</evidence>
<sequence length="964" mass="110382">MFKFLKSKLFPQISEDEPKFRCVNCGHHLKELYKTYSPTIQKLAECERCKNIADNYIEFESLVIIIDLILLSTHAQRHVLYNTSCKNLYKILMVITLLESYCLWMEIYDKKVGLSEPNRDPLYLEKGFYLSTTQIILSNFSFFMIIRLLTSCSSNEHFRNRSLTMDLFRGFMLASIAKFFFLPIIIWRDNISGISSAVHMVLIIGYFLISLIYIHSSVTGCSKKISTGTIVLAFMINKYIWFNLYFTEGIMSQHRFRLAVICLSFFFLKLSLAHQYYGTMLSEIKPSAIPPDMKWSGGEFLWGCSTTKALLKNSGKYINKNNIATRGQIYRDSVFFALPRYRKGIPATLVKTKLKRGACSVAYEPFPCWTMQEEGKCTALQSVVDLTLDGSDVLWVLDTGVIETLEENPTQVCPAKVMAFNARNGKLIKTITFEGLVSKSSRLQYLAVDYGRDGRAFIYVSDAAARAIIVYDVQASKGYRVVLPKAISEGCGKKDVLYLALTRKSCGDTTLYFTYLCSKKIFAIKTEYLRDGRNAGRIQEVGTKPGKMVIIGTDNGCSIFFRYEGHSEVYRWDTNTSFDDDFFRVVYRSESCQLSTHAVADYKHQRMRVLESNFPDYIQNKMRRFRSNYHTLSFDLTNDDYELKYTGANIESLEVVTNPKFRLYDIYQGRFAISSNNSKFDIRGIDVNNRNQFCMKNRKQIWPMESTSREVVESTTLVENLTTEKPKICGLIKKLHNISNAVDLPSQPGEFPWTVSIFRYFNDIEESYYKCSGSIISTKTILTSINCLLEDGILLRNSEIQIYLAPFLLSSKKSKIEVYDVKEILIHELNSHQLQQGLTNNIALIKIDGNIEFNDYVQPICLPEENFNIERKIGKLAGFGRSAINCPLRSGILTKAEFHIRKVDDGIFIAENTSGNSRISDLGSGLFINETNRWVLAGIMLRKSYDYVITTANEAPKEDFIFTF</sequence>
<dbReference type="Pfam" id="PF04161">
    <property type="entry name" value="Arv1"/>
    <property type="match status" value="1"/>
</dbReference>
<keyword evidence="10 15" id="KW-1133">Transmembrane helix</keyword>
<keyword evidence="5 15" id="KW-0813">Transport</keyword>
<keyword evidence="7 15" id="KW-0812">Transmembrane</keyword>
<dbReference type="Gene3D" id="2.40.10.10">
    <property type="entry name" value="Trypsin-like serine proteases"/>
    <property type="match status" value="1"/>
</dbReference>
<evidence type="ECO:0000313" key="18">
    <source>
        <dbReference type="Proteomes" id="UP000183832"/>
    </source>
</evidence>
<keyword evidence="12 15" id="KW-0443">Lipid metabolism</keyword>
<feature type="non-terminal residue" evidence="17">
    <location>
        <position position="964"/>
    </location>
</feature>
<evidence type="ECO:0000256" key="15">
    <source>
        <dbReference type="RuleBase" id="RU368065"/>
    </source>
</evidence>
<evidence type="ECO:0000256" key="6">
    <source>
        <dbReference type="ARBA" id="ARBA00022525"/>
    </source>
</evidence>
<keyword evidence="11 15" id="KW-0445">Lipid transport</keyword>
<evidence type="ECO:0000256" key="12">
    <source>
        <dbReference type="ARBA" id="ARBA00023098"/>
    </source>
</evidence>
<accession>A0A1J1I481</accession>
<dbReference type="SMART" id="SM00020">
    <property type="entry name" value="Tryp_SPc"/>
    <property type="match status" value="1"/>
</dbReference>
<dbReference type="InterPro" id="IPR043504">
    <property type="entry name" value="Peptidase_S1_PA_chymotrypsin"/>
</dbReference>
<comment type="function">
    <text evidence="15">Mediator of sterol homeostasis involved in sterol uptake, trafficking and distribution into membranes.</text>
</comment>
<gene>
    <name evidence="17" type="primary">similar to Protein yellow</name>
    <name evidence="17" type="ORF">CLUMA_CG008590</name>
</gene>
<proteinExistence type="inferred from homology"/>
<dbReference type="PANTHER" id="PTHR10009">
    <property type="entry name" value="PROTEIN YELLOW-RELATED"/>
    <property type="match status" value="1"/>
</dbReference>
<evidence type="ECO:0000256" key="14">
    <source>
        <dbReference type="ARBA" id="ARBA00024195"/>
    </source>
</evidence>
<keyword evidence="9 15" id="KW-0256">Endoplasmic reticulum</keyword>
<organism evidence="17 18">
    <name type="scientific">Clunio marinus</name>
    <dbReference type="NCBI Taxonomy" id="568069"/>
    <lineage>
        <taxon>Eukaryota</taxon>
        <taxon>Metazoa</taxon>
        <taxon>Ecdysozoa</taxon>
        <taxon>Arthropoda</taxon>
        <taxon>Hexapoda</taxon>
        <taxon>Insecta</taxon>
        <taxon>Pterygota</taxon>
        <taxon>Neoptera</taxon>
        <taxon>Endopterygota</taxon>
        <taxon>Diptera</taxon>
        <taxon>Nematocera</taxon>
        <taxon>Chironomoidea</taxon>
        <taxon>Chironomidae</taxon>
        <taxon>Clunio</taxon>
    </lineage>
</organism>
<dbReference type="Proteomes" id="UP000183832">
    <property type="component" value="Unassembled WGS sequence"/>
</dbReference>
<evidence type="ECO:0000256" key="4">
    <source>
        <dbReference type="ARBA" id="ARBA00009187"/>
    </source>
</evidence>
<dbReference type="OrthoDB" id="6583604at2759"/>
<dbReference type="SUPFAM" id="SSF50494">
    <property type="entry name" value="Trypsin-like serine proteases"/>
    <property type="match status" value="1"/>
</dbReference>
<dbReference type="GO" id="GO:0004252">
    <property type="term" value="F:serine-type endopeptidase activity"/>
    <property type="evidence" value="ECO:0007669"/>
    <property type="project" value="InterPro"/>
</dbReference>
<dbReference type="InterPro" id="IPR007290">
    <property type="entry name" value="Arv1"/>
</dbReference>
<name>A0A1J1I481_9DIPT</name>
<comment type="similarity">
    <text evidence="4 15">Belongs to the ARV1 family.</text>
</comment>
<dbReference type="STRING" id="568069.A0A1J1I481"/>
<dbReference type="PROSITE" id="PS50240">
    <property type="entry name" value="TRYPSIN_DOM"/>
    <property type="match status" value="1"/>
</dbReference>
<feature type="transmembrane region" description="Helical" evidence="15">
    <location>
        <begin position="225"/>
        <end position="246"/>
    </location>
</feature>
<reference evidence="17 18" key="1">
    <citation type="submission" date="2015-04" db="EMBL/GenBank/DDBJ databases">
        <authorList>
            <person name="Syromyatnikov M.Y."/>
            <person name="Popov V.N."/>
        </authorList>
    </citation>
    <scope>NUCLEOTIDE SEQUENCE [LARGE SCALE GENOMIC DNA]</scope>
</reference>
<evidence type="ECO:0000256" key="11">
    <source>
        <dbReference type="ARBA" id="ARBA00023055"/>
    </source>
</evidence>
<dbReference type="EMBL" id="CVRI01000040">
    <property type="protein sequence ID" value="CRK95112.1"/>
    <property type="molecule type" value="Genomic_DNA"/>
</dbReference>
<dbReference type="GO" id="GO:0097036">
    <property type="term" value="P:regulation of plasma membrane sterol distribution"/>
    <property type="evidence" value="ECO:0007669"/>
    <property type="project" value="UniProtKB-UniRule"/>
</dbReference>
<dbReference type="InterPro" id="IPR011042">
    <property type="entry name" value="6-blade_b-propeller_TolB-like"/>
</dbReference>
<evidence type="ECO:0000256" key="13">
    <source>
        <dbReference type="ARBA" id="ARBA00023136"/>
    </source>
</evidence>
<feature type="transmembrane region" description="Helical" evidence="15">
    <location>
        <begin position="193"/>
        <end position="213"/>
    </location>
</feature>
<dbReference type="SUPFAM" id="SSF101898">
    <property type="entry name" value="NHL repeat"/>
    <property type="match status" value="1"/>
</dbReference>
<dbReference type="Gene3D" id="2.120.10.30">
    <property type="entry name" value="TolB, C-terminal domain"/>
    <property type="match status" value="1"/>
</dbReference>
<evidence type="ECO:0000256" key="3">
    <source>
        <dbReference type="ARBA" id="ARBA00009127"/>
    </source>
</evidence>
<evidence type="ECO:0000256" key="8">
    <source>
        <dbReference type="ARBA" id="ARBA00022729"/>
    </source>
</evidence>
<evidence type="ECO:0000256" key="2">
    <source>
        <dbReference type="ARBA" id="ARBA00004613"/>
    </source>
</evidence>
<keyword evidence="6" id="KW-0964">Secreted</keyword>
<evidence type="ECO:0000256" key="5">
    <source>
        <dbReference type="ARBA" id="ARBA00022448"/>
    </source>
</evidence>
<keyword evidence="13 15" id="KW-0472">Membrane</keyword>
<feature type="transmembrane region" description="Helical" evidence="15">
    <location>
        <begin position="127"/>
        <end position="146"/>
    </location>
</feature>
<dbReference type="InterPro" id="IPR009003">
    <property type="entry name" value="Peptidase_S1_PA"/>
</dbReference>
<evidence type="ECO:0000256" key="7">
    <source>
        <dbReference type="ARBA" id="ARBA00022692"/>
    </source>
</evidence>
<dbReference type="InterPro" id="IPR001254">
    <property type="entry name" value="Trypsin_dom"/>
</dbReference>
<dbReference type="GO" id="GO:0032366">
    <property type="term" value="P:intracellular sterol transport"/>
    <property type="evidence" value="ECO:0007669"/>
    <property type="project" value="UniProtKB-UniRule"/>
</dbReference>
<comment type="similarity">
    <text evidence="3">Belongs to the major royal jelly protein family.</text>
</comment>
<dbReference type="PANTHER" id="PTHR10009:SF8">
    <property type="entry name" value="IP19120P"/>
    <property type="match status" value="1"/>
</dbReference>
<evidence type="ECO:0000259" key="16">
    <source>
        <dbReference type="PROSITE" id="PS50240"/>
    </source>
</evidence>
<feature type="transmembrane region" description="Helical" evidence="15">
    <location>
        <begin position="87"/>
        <end position="107"/>
    </location>
</feature>
<evidence type="ECO:0000256" key="1">
    <source>
        <dbReference type="ARBA" id="ARBA00004477"/>
    </source>
</evidence>
<dbReference type="InterPro" id="IPR017996">
    <property type="entry name" value="MRJP/yellow-related"/>
</dbReference>
<evidence type="ECO:0000313" key="17">
    <source>
        <dbReference type="EMBL" id="CRK95112.1"/>
    </source>
</evidence>
<feature type="domain" description="Peptidase S1" evidence="16">
    <location>
        <begin position="738"/>
        <end position="964"/>
    </location>
</feature>
<dbReference type="GO" id="GO:0005789">
    <property type="term" value="C:endoplasmic reticulum membrane"/>
    <property type="evidence" value="ECO:0007669"/>
    <property type="project" value="UniProtKB-SubCell"/>
</dbReference>
<comment type="subcellular location">
    <subcellularLocation>
        <location evidence="1 15">Endoplasmic reticulum membrane</location>
        <topology evidence="1 15">Multi-pass membrane protein</topology>
    </subcellularLocation>
    <subcellularLocation>
        <location evidence="2">Secreted</location>
    </subcellularLocation>
</comment>
<dbReference type="Pfam" id="PF00089">
    <property type="entry name" value="Trypsin"/>
    <property type="match status" value="1"/>
</dbReference>
<dbReference type="Pfam" id="PF03022">
    <property type="entry name" value="MRJP"/>
    <property type="match status" value="1"/>
</dbReference>
<feature type="transmembrane region" description="Helical" evidence="15">
    <location>
        <begin position="167"/>
        <end position="187"/>
    </location>
</feature>
<comment type="similarity">
    <text evidence="14">Belongs to the peptidase S1 family. CLIP subfamily.</text>
</comment>
<keyword evidence="8" id="KW-0732">Signal</keyword>
<evidence type="ECO:0000256" key="10">
    <source>
        <dbReference type="ARBA" id="ARBA00022989"/>
    </source>
</evidence>
<dbReference type="GO" id="GO:0005576">
    <property type="term" value="C:extracellular region"/>
    <property type="evidence" value="ECO:0007669"/>
    <property type="project" value="UniProtKB-SubCell"/>
</dbReference>
<dbReference type="GO" id="GO:0016125">
    <property type="term" value="P:sterol metabolic process"/>
    <property type="evidence" value="ECO:0007669"/>
    <property type="project" value="UniProtKB-UniRule"/>
</dbReference>
<protein>
    <recommendedName>
        <fullName evidence="15">Protein ARV</fullName>
    </recommendedName>
</protein>